<gene>
    <name evidence="1" type="ORF">AVEN_190420_1</name>
</gene>
<dbReference type="Proteomes" id="UP000499080">
    <property type="component" value="Unassembled WGS sequence"/>
</dbReference>
<proteinExistence type="predicted"/>
<dbReference type="EMBL" id="BGPR01060801">
    <property type="protein sequence ID" value="GBO36585.1"/>
    <property type="molecule type" value="Genomic_DNA"/>
</dbReference>
<name>A0A4Y2WGI3_ARAVE</name>
<protein>
    <submittedName>
        <fullName evidence="1">Uncharacterized protein</fullName>
    </submittedName>
</protein>
<evidence type="ECO:0000313" key="1">
    <source>
        <dbReference type="EMBL" id="GBO36585.1"/>
    </source>
</evidence>
<dbReference type="AlphaFoldDB" id="A0A4Y2WGI3"/>
<organism evidence="1 2">
    <name type="scientific">Araneus ventricosus</name>
    <name type="common">Orbweaver spider</name>
    <name type="synonym">Epeira ventricosa</name>
    <dbReference type="NCBI Taxonomy" id="182803"/>
    <lineage>
        <taxon>Eukaryota</taxon>
        <taxon>Metazoa</taxon>
        <taxon>Ecdysozoa</taxon>
        <taxon>Arthropoda</taxon>
        <taxon>Chelicerata</taxon>
        <taxon>Arachnida</taxon>
        <taxon>Araneae</taxon>
        <taxon>Araneomorphae</taxon>
        <taxon>Entelegynae</taxon>
        <taxon>Araneoidea</taxon>
        <taxon>Araneidae</taxon>
        <taxon>Araneus</taxon>
    </lineage>
</organism>
<accession>A0A4Y2WGI3</accession>
<evidence type="ECO:0000313" key="2">
    <source>
        <dbReference type="Proteomes" id="UP000499080"/>
    </source>
</evidence>
<reference evidence="1 2" key="1">
    <citation type="journal article" date="2019" name="Sci. Rep.">
        <title>Orb-weaving spider Araneus ventricosus genome elucidates the spidroin gene catalogue.</title>
        <authorList>
            <person name="Kono N."/>
            <person name="Nakamura H."/>
            <person name="Ohtoshi R."/>
            <person name="Moran D.A.P."/>
            <person name="Shinohara A."/>
            <person name="Yoshida Y."/>
            <person name="Fujiwara M."/>
            <person name="Mori M."/>
            <person name="Tomita M."/>
            <person name="Arakawa K."/>
        </authorList>
    </citation>
    <scope>NUCLEOTIDE SEQUENCE [LARGE SCALE GENOMIC DNA]</scope>
</reference>
<sequence>MDFLLREKIGKKNNQTRNIHTLKNKTGSQIEIYHSFPDVEKKSERWPLLVASQKRVHLGIPDADSDSENEAADMDCMDQEMNFSAQLTLGKMNDITSH</sequence>
<comment type="caution">
    <text evidence="1">The sequence shown here is derived from an EMBL/GenBank/DDBJ whole genome shotgun (WGS) entry which is preliminary data.</text>
</comment>
<keyword evidence="2" id="KW-1185">Reference proteome</keyword>